<sequence>MGPPRILSCIDGNVITSKENLPIGVTEEKKTNIHFPLFQCPTCKVEMRKKLRDHMKHKHGFPLKQGSFIASKQERTQICQRKHKGNHILLPCEICNHWMCSINTFIDHMEKHKIYRTGALALIESHKMKFWNTKSVLTRELDNFGNLVTTTTKFDLDSMLSSDTQKRAIAFKSMEDRSLPTKTIKLCTNAGSPLTKIKEKSPGNISSPLPKRGIETNNTSVNFSCFSIRESTSVSSKAGSLINNEKTLNKGTLCTTSLFDNVGTPPINKAYTTMNPTSLKEALLKARNESRKRKIEAVLTEDDDKIISKNSKIGRIESEVESPEIVSEKKRTIEGRSSAGVGSSDLPTKKTKLDKDKTGSKTRSKKINLSKKMNLAGLMSFCPECNLEMQTKHIRGHLETKHSYVKMQLKVEYARQRRMALCFNTHHGQHGVMRCPDNSCDKWICAGGISFQDHMQYKHGSSLADSLKLRKKLIEKFHGGQVVLVRDMMRKVKEPSTSSFVDSTLILGDSNTTEVQHSQSSTAAKTEFKISETVTEKETDSNRPKPALSQNDNVSIINLSDDKISKPSENPTNLTAEKSNVNSETKHLNHLKTLQFQSPTPTVDSSTNVKHSAIKLSKLPKLSDESNAYNNLDLKQSAVTVQEKAALTSKYTPIQCYPRDALKVSNSQKSDSELFEQVHDSSINVTSIPKNMPNNRYAPQSSNLQEFIKKSIIKPSSNPENDSSQLQNELPAEIIHESQENATCGANIEKITECSENSLVATHYNTEIVALKNSLEIVKHTTDLRSTLKHQSTQTELSMPHTTIHRVDAKSQTVSLSPDCLNGNVSVSSHTLKELVQDLQNISTTAKLFIRGCARHSQVDPEDWCQICDSKRGFYVKRTLKDNSPPIFSNRTTFFAFRGQNHSFQILAEDPENKTVNYAIKGVSDEFNISKEGVLTSTSKDVDSFKIVITATDICGEFSEKEFVFESKKCSCESENGGFCEWNDETGNDMRCVCPDGCVKDGHCYTDGETHHADWCEICDVNMGSFAKRTDNLPPVFKNNKTRFYAMVDHKNPFQLIVEDPEKKPINFSISGNKDAGICVNESGILTIKPQDGSEVTTVVVRAIDICGAFTDQEFVFDTQVCEDDINYTYAFRCNIWAEHHVCKTHPSMMRKHCAGSCKYCDNLNDYKTL</sequence>
<feature type="compositionally biased region" description="Basic and acidic residues" evidence="2">
    <location>
        <begin position="347"/>
        <end position="359"/>
    </location>
</feature>
<organism evidence="4 5">
    <name type="scientific">Clytia hemisphaerica</name>
    <dbReference type="NCBI Taxonomy" id="252671"/>
    <lineage>
        <taxon>Eukaryota</taxon>
        <taxon>Metazoa</taxon>
        <taxon>Cnidaria</taxon>
        <taxon>Hydrozoa</taxon>
        <taxon>Hydroidolina</taxon>
        <taxon>Leptothecata</taxon>
        <taxon>Obeliida</taxon>
        <taxon>Clytiidae</taxon>
        <taxon>Clytia</taxon>
    </lineage>
</organism>
<dbReference type="GeneID" id="136802360"/>
<feature type="domain" description="ShKT" evidence="3">
    <location>
        <begin position="1122"/>
        <end position="1161"/>
    </location>
</feature>
<dbReference type="Proteomes" id="UP000594262">
    <property type="component" value="Unplaced"/>
</dbReference>
<accession>A0A7M5V1H1</accession>
<feature type="compositionally biased region" description="Polar residues" evidence="2">
    <location>
        <begin position="548"/>
        <end position="558"/>
    </location>
</feature>
<evidence type="ECO:0000313" key="5">
    <source>
        <dbReference type="Proteomes" id="UP000594262"/>
    </source>
</evidence>
<feature type="compositionally biased region" description="Polar residues" evidence="2">
    <location>
        <begin position="567"/>
        <end position="582"/>
    </location>
</feature>
<dbReference type="EnsemblMetazoa" id="CLYHEMT004702.2">
    <property type="protein sequence ID" value="CLYHEMP004702.2"/>
    <property type="gene ID" value="CLYHEMG004702"/>
</dbReference>
<dbReference type="InterPro" id="IPR003582">
    <property type="entry name" value="ShKT_dom"/>
</dbReference>
<evidence type="ECO:0000259" key="3">
    <source>
        <dbReference type="PROSITE" id="PS51670"/>
    </source>
</evidence>
<dbReference type="SMART" id="SM00254">
    <property type="entry name" value="ShKT"/>
    <property type="match status" value="1"/>
</dbReference>
<feature type="region of interest" description="Disordered" evidence="2">
    <location>
        <begin position="512"/>
        <end position="582"/>
    </location>
</feature>
<proteinExistence type="predicted"/>
<name>A0A7M5V1H1_9CNID</name>
<comment type="caution">
    <text evidence="1">Lacks conserved residue(s) required for the propagation of feature annotation.</text>
</comment>
<feature type="region of interest" description="Disordered" evidence="2">
    <location>
        <begin position="318"/>
        <end position="365"/>
    </location>
</feature>
<dbReference type="InterPro" id="IPR013087">
    <property type="entry name" value="Znf_C2H2_type"/>
</dbReference>
<evidence type="ECO:0000313" key="4">
    <source>
        <dbReference type="EnsemblMetazoa" id="CLYHEMP004702.2"/>
    </source>
</evidence>
<dbReference type="PROSITE" id="PS51670">
    <property type="entry name" value="SHKT"/>
    <property type="match status" value="1"/>
</dbReference>
<dbReference type="AlphaFoldDB" id="A0A7M5V1H1"/>
<dbReference type="RefSeq" id="XP_066915187.1">
    <property type="nucleotide sequence ID" value="XM_067059086.1"/>
</dbReference>
<dbReference type="SMART" id="SM00355">
    <property type="entry name" value="ZnF_C2H2"/>
    <property type="match status" value="4"/>
</dbReference>
<feature type="compositionally biased region" description="Basic and acidic residues" evidence="2">
    <location>
        <begin position="526"/>
        <end position="543"/>
    </location>
</feature>
<reference evidence="4" key="1">
    <citation type="submission" date="2021-01" db="UniProtKB">
        <authorList>
            <consortium name="EnsemblMetazoa"/>
        </authorList>
    </citation>
    <scope>IDENTIFICATION</scope>
</reference>
<keyword evidence="5" id="KW-1185">Reference proteome</keyword>
<protein>
    <recommendedName>
        <fullName evidence="3">ShKT domain-containing protein</fullName>
    </recommendedName>
</protein>
<feature type="compositionally biased region" description="Polar residues" evidence="2">
    <location>
        <begin position="512"/>
        <end position="524"/>
    </location>
</feature>
<evidence type="ECO:0000256" key="2">
    <source>
        <dbReference type="SAM" id="MobiDB-lite"/>
    </source>
</evidence>
<evidence type="ECO:0000256" key="1">
    <source>
        <dbReference type="PROSITE-ProRule" id="PRU01005"/>
    </source>
</evidence>